<dbReference type="InterPro" id="IPR010482">
    <property type="entry name" value="TECPR1-like_DysF"/>
</dbReference>
<dbReference type="Proteomes" id="UP000269276">
    <property type="component" value="Unassembled WGS sequence"/>
</dbReference>
<dbReference type="SMART" id="SM00693">
    <property type="entry name" value="DysFN"/>
    <property type="match status" value="1"/>
</dbReference>
<evidence type="ECO:0000256" key="6">
    <source>
        <dbReference type="SAM" id="Phobius"/>
    </source>
</evidence>
<dbReference type="PANTHER" id="PTHR31679">
    <property type="entry name" value="PEROXISOMAL MEMBRANE PROTEIN PEX30-RELATED"/>
    <property type="match status" value="1"/>
</dbReference>
<feature type="compositionally biased region" description="Low complexity" evidence="5">
    <location>
        <begin position="527"/>
        <end position="544"/>
    </location>
</feature>
<evidence type="ECO:0000259" key="7">
    <source>
        <dbReference type="SMART" id="SM00693"/>
    </source>
</evidence>
<feature type="compositionally biased region" description="Low complexity" evidence="5">
    <location>
        <begin position="559"/>
        <end position="571"/>
    </location>
</feature>
<feature type="region of interest" description="Disordered" evidence="5">
    <location>
        <begin position="495"/>
        <end position="681"/>
    </location>
</feature>
<dbReference type="GO" id="GO:0005778">
    <property type="term" value="C:peroxisomal membrane"/>
    <property type="evidence" value="ECO:0007669"/>
    <property type="project" value="TreeGrafter"/>
</dbReference>
<reference evidence="9 10" key="1">
    <citation type="journal article" date="2018" name="BMC Genomics">
        <title>Genomic evidence for intraspecific hybridization in a clonal and extremely halotolerant yeast.</title>
        <authorList>
            <person name="Gostincar C."/>
            <person name="Stajich J.E."/>
            <person name="Zupancic J."/>
            <person name="Zalar P."/>
            <person name="Gunde-Cimerman N."/>
        </authorList>
    </citation>
    <scope>NUCLEOTIDE SEQUENCE [LARGE SCALE GENOMIC DNA]</scope>
    <source>
        <strain evidence="9 10">EXF-2682</strain>
    </source>
</reference>
<sequence>MRLRLQQRCKRWYRQRRLTAPDPPADSPWITSMSNEYSPSQHRGSSIASAAQYQADASVNAAAPQPTVAAFAPNQTTARGTHGHRSSVIIHQKSPLLIATPPQVTRALAYSHPFILPLNHFAGLISWTTGDPWESFLLVCAFWFTVLYGDHVLRWGGPLLVVAVIILGMYTRRYSPLSSTTWAGEKSGKRARSNSEGRKSLDEILETLQTFTARCEVLLDPFLRMTEFLSTQSSATKATTRPALTTLFIRILACTPLWILLTLPPFYILTTKRLVLALGTLLLSFHSRPARVTRTLLWRSRTIRSLASLLTGLDFPNPTPANTSGKAPPLPRRPNSDVTSTSVGTSASKPTSTSPGIRFTFTLYEHQRRWLGLGWTSSLLSYERQNFTDEHLNPAPSPSDFTLPDTTEDMPQASATATRWRWVPGSEWKVEGATSKGREKEKSAKRLGGGGGGDESGWVYFDNKWLDGRKTDGWGRYTRRRKWMRDAELVEISPAEEQDEGTLQSVEGAWDKLRREGKKETEGPPHSRAGSIDRSASASAAEDSTTSHHLLTPSRSNFTTATSPASTSTTKPKSRKKSTASSWLESSHRPSSDSSGVSNNNNNPTRHRALSKTSLTSVDAATSASSITAGDTSSSTRGERRATGGGERERDSLEDDRHTPLHYRQTDWDRSINEGVAEGLS</sequence>
<dbReference type="EMBL" id="QWIP01001505">
    <property type="protein sequence ID" value="RMY45578.1"/>
    <property type="molecule type" value="Genomic_DNA"/>
</dbReference>
<evidence type="ECO:0000256" key="1">
    <source>
        <dbReference type="ARBA" id="ARBA00004127"/>
    </source>
</evidence>
<feature type="region of interest" description="Disordered" evidence="5">
    <location>
        <begin position="430"/>
        <end position="453"/>
    </location>
</feature>
<dbReference type="PANTHER" id="PTHR31679:SF2">
    <property type="entry name" value="PEROXISOMAL MEMBRANE PROTEIN PEX30-RELATED"/>
    <property type="match status" value="1"/>
</dbReference>
<dbReference type="SMART" id="SM00694">
    <property type="entry name" value="DysFC"/>
    <property type="match status" value="1"/>
</dbReference>
<feature type="compositionally biased region" description="Basic and acidic residues" evidence="5">
    <location>
        <begin position="637"/>
        <end position="672"/>
    </location>
</feature>
<feature type="compositionally biased region" description="Low complexity" evidence="5">
    <location>
        <begin position="592"/>
        <end position="603"/>
    </location>
</feature>
<feature type="domain" description="Peroxin/Ferlin" evidence="7">
    <location>
        <begin position="356"/>
        <end position="431"/>
    </location>
</feature>
<evidence type="ECO:0000259" key="8">
    <source>
        <dbReference type="SMART" id="SM00694"/>
    </source>
</evidence>
<organism evidence="9 10">
    <name type="scientific">Hortaea werneckii</name>
    <name type="common">Black yeast</name>
    <name type="synonym">Cladosporium werneckii</name>
    <dbReference type="NCBI Taxonomy" id="91943"/>
    <lineage>
        <taxon>Eukaryota</taxon>
        <taxon>Fungi</taxon>
        <taxon>Dikarya</taxon>
        <taxon>Ascomycota</taxon>
        <taxon>Pezizomycotina</taxon>
        <taxon>Dothideomycetes</taxon>
        <taxon>Dothideomycetidae</taxon>
        <taxon>Mycosphaerellales</taxon>
        <taxon>Teratosphaeriaceae</taxon>
        <taxon>Hortaea</taxon>
    </lineage>
</organism>
<feature type="compositionally biased region" description="Polar residues" evidence="5">
    <location>
        <begin position="611"/>
        <end position="631"/>
    </location>
</feature>
<dbReference type="Pfam" id="PF06398">
    <property type="entry name" value="Pex24p"/>
    <property type="match status" value="1"/>
</dbReference>
<evidence type="ECO:0000256" key="3">
    <source>
        <dbReference type="ARBA" id="ARBA00022989"/>
    </source>
</evidence>
<dbReference type="OrthoDB" id="5586090at2759"/>
<evidence type="ECO:0000313" key="10">
    <source>
        <dbReference type="Proteomes" id="UP000269276"/>
    </source>
</evidence>
<feature type="transmembrane region" description="Helical" evidence="6">
    <location>
        <begin position="247"/>
        <end position="268"/>
    </location>
</feature>
<accession>A0A3M7C0J0</accession>
<keyword evidence="2 6" id="KW-0812">Transmembrane</keyword>
<proteinExistence type="predicted"/>
<dbReference type="InterPro" id="IPR006614">
    <property type="entry name" value="Peroxin/Ferlin"/>
</dbReference>
<evidence type="ECO:0000256" key="5">
    <source>
        <dbReference type="SAM" id="MobiDB-lite"/>
    </source>
</evidence>
<feature type="transmembrane region" description="Helical" evidence="6">
    <location>
        <begin position="155"/>
        <end position="171"/>
    </location>
</feature>
<keyword evidence="3 6" id="KW-1133">Transmembrane helix</keyword>
<dbReference type="GO" id="GO:0007031">
    <property type="term" value="P:peroxisome organization"/>
    <property type="evidence" value="ECO:0007669"/>
    <property type="project" value="UniProtKB-ARBA"/>
</dbReference>
<feature type="compositionally biased region" description="Polar residues" evidence="5">
    <location>
        <begin position="29"/>
        <end position="45"/>
    </location>
</feature>
<name>A0A3M7C0J0_HORWE</name>
<comment type="subcellular location">
    <subcellularLocation>
        <location evidence="1">Endomembrane system</location>
        <topology evidence="1">Multi-pass membrane protein</topology>
    </subcellularLocation>
</comment>
<gene>
    <name evidence="9" type="ORF">D0863_16017</name>
</gene>
<feature type="domain" description="Peroxin/Ferlin" evidence="8">
    <location>
        <begin position="457"/>
        <end position="490"/>
    </location>
</feature>
<feature type="compositionally biased region" description="Polar residues" evidence="5">
    <location>
        <begin position="336"/>
        <end position="353"/>
    </location>
</feature>
<keyword evidence="4 6" id="KW-0472">Membrane</keyword>
<dbReference type="GO" id="GO:0012505">
    <property type="term" value="C:endomembrane system"/>
    <property type="evidence" value="ECO:0007669"/>
    <property type="project" value="UniProtKB-SubCell"/>
</dbReference>
<feature type="region of interest" description="Disordered" evidence="5">
    <location>
        <begin position="317"/>
        <end position="353"/>
    </location>
</feature>
<protein>
    <recommendedName>
        <fullName evidence="7 8">Peroxin/Ferlin domain-containing protein</fullName>
    </recommendedName>
</protein>
<dbReference type="AlphaFoldDB" id="A0A3M7C0J0"/>
<evidence type="ECO:0000256" key="4">
    <source>
        <dbReference type="ARBA" id="ARBA00023136"/>
    </source>
</evidence>
<evidence type="ECO:0000256" key="2">
    <source>
        <dbReference type="ARBA" id="ARBA00022692"/>
    </source>
</evidence>
<evidence type="ECO:0000313" key="9">
    <source>
        <dbReference type="EMBL" id="RMY45578.1"/>
    </source>
</evidence>
<dbReference type="InterPro" id="IPR052646">
    <property type="entry name" value="Peroxisomal_PEX28-32"/>
</dbReference>
<feature type="region of interest" description="Disordered" evidence="5">
    <location>
        <begin position="14"/>
        <end position="45"/>
    </location>
</feature>
<dbReference type="VEuPathDB" id="FungiDB:BTJ68_07269"/>
<comment type="caution">
    <text evidence="9">The sequence shown here is derived from an EMBL/GenBank/DDBJ whole genome shotgun (WGS) entry which is preliminary data.</text>
</comment>
<feature type="compositionally biased region" description="Basic and acidic residues" evidence="5">
    <location>
        <begin position="509"/>
        <end position="525"/>
    </location>
</feature>